<organism evidence="1 2">
    <name type="scientific">Tritrichomonas musculus</name>
    <dbReference type="NCBI Taxonomy" id="1915356"/>
    <lineage>
        <taxon>Eukaryota</taxon>
        <taxon>Metamonada</taxon>
        <taxon>Parabasalia</taxon>
        <taxon>Tritrichomonadida</taxon>
        <taxon>Tritrichomonadidae</taxon>
        <taxon>Tritrichomonas</taxon>
    </lineage>
</organism>
<proteinExistence type="predicted"/>
<evidence type="ECO:0008006" key="3">
    <source>
        <dbReference type="Google" id="ProtNLM"/>
    </source>
</evidence>
<protein>
    <recommendedName>
        <fullName evidence="3">Initiator binding domain-containing protein</fullName>
    </recommendedName>
</protein>
<dbReference type="Proteomes" id="UP001470230">
    <property type="component" value="Unassembled WGS sequence"/>
</dbReference>
<reference evidence="1 2" key="1">
    <citation type="submission" date="2024-04" db="EMBL/GenBank/DDBJ databases">
        <title>Tritrichomonas musculus Genome.</title>
        <authorList>
            <person name="Alves-Ferreira E."/>
            <person name="Grigg M."/>
            <person name="Lorenzi H."/>
            <person name="Galac M."/>
        </authorList>
    </citation>
    <scope>NUCLEOTIDE SEQUENCE [LARGE SCALE GENOMIC DNA]</scope>
    <source>
        <strain evidence="1 2">EAF2021</strain>
    </source>
</reference>
<comment type="caution">
    <text evidence="1">The sequence shown here is derived from an EMBL/GenBank/DDBJ whole genome shotgun (WGS) entry which is preliminary data.</text>
</comment>
<accession>A0ABR2GQH2</accession>
<dbReference type="EMBL" id="JAPFFF010000068">
    <property type="protein sequence ID" value="KAK8836152.1"/>
    <property type="molecule type" value="Genomic_DNA"/>
</dbReference>
<gene>
    <name evidence="1" type="ORF">M9Y10_039965</name>
</gene>
<evidence type="ECO:0000313" key="1">
    <source>
        <dbReference type="EMBL" id="KAK8836152.1"/>
    </source>
</evidence>
<name>A0ABR2GQH2_9EUKA</name>
<evidence type="ECO:0000313" key="2">
    <source>
        <dbReference type="Proteomes" id="UP001470230"/>
    </source>
</evidence>
<sequence>MTTNMKIYEYINSLISLLPNPDNFKICDFTLLCEKYPINVGKGTYLTHVLYISLTNSDKKITRLYPNQLKDMNLEHVILTSNLRRRINTNSQEFFVNGNTELQTFKEHSFYNYSIEKVDKSNKEMILKLREKYEISEPQVFKGNHQNIVLDE</sequence>
<keyword evidence="2" id="KW-1185">Reference proteome</keyword>